<evidence type="ECO:0000313" key="2">
    <source>
        <dbReference type="EMBL" id="CAF4875437.1"/>
    </source>
</evidence>
<sequence>MGIKKHYPTIIKIERLYVNGGIPISKVRIDFSSNEEVNKVIKNKRLLLDDENISFAIQLYAASLRILRCFNCQQYNDHIAINCPHKDNPTCFRCGQNHAYNPHCCNKICCANCHQDHLAGSPNCPIKIDERRKYQNSITSSINNKTKKNNKLFLHPFGQQRNINVIYLVLHLIQLKPFKHVLIQVRS</sequence>
<dbReference type="EMBL" id="CAJNYV010003426">
    <property type="protein sequence ID" value="CAF3568191.1"/>
    <property type="molecule type" value="Genomic_DNA"/>
</dbReference>
<protein>
    <submittedName>
        <fullName evidence="2">Uncharacterized protein</fullName>
    </submittedName>
</protein>
<comment type="caution">
    <text evidence="2">The sequence shown here is derived from an EMBL/GenBank/DDBJ whole genome shotgun (WGS) entry which is preliminary data.</text>
</comment>
<organism evidence="2 3">
    <name type="scientific">Rotaria socialis</name>
    <dbReference type="NCBI Taxonomy" id="392032"/>
    <lineage>
        <taxon>Eukaryota</taxon>
        <taxon>Metazoa</taxon>
        <taxon>Spiralia</taxon>
        <taxon>Gnathifera</taxon>
        <taxon>Rotifera</taxon>
        <taxon>Eurotatoria</taxon>
        <taxon>Bdelloidea</taxon>
        <taxon>Philodinida</taxon>
        <taxon>Philodinidae</taxon>
        <taxon>Rotaria</taxon>
    </lineage>
</organism>
<dbReference type="Proteomes" id="UP000663838">
    <property type="component" value="Unassembled WGS sequence"/>
</dbReference>
<evidence type="ECO:0000313" key="1">
    <source>
        <dbReference type="EMBL" id="CAF3568191.1"/>
    </source>
</evidence>
<gene>
    <name evidence="1" type="ORF">KIK155_LOCUS19296</name>
    <name evidence="2" type="ORF">TOA249_LOCUS28829</name>
</gene>
<dbReference type="EMBL" id="CAJOBS010004160">
    <property type="protein sequence ID" value="CAF4875437.1"/>
    <property type="molecule type" value="Genomic_DNA"/>
</dbReference>
<name>A0A821TMU4_9BILA</name>
<proteinExistence type="predicted"/>
<accession>A0A821TMU4</accession>
<dbReference type="Proteomes" id="UP000663865">
    <property type="component" value="Unassembled WGS sequence"/>
</dbReference>
<dbReference type="AlphaFoldDB" id="A0A821TMU4"/>
<evidence type="ECO:0000313" key="3">
    <source>
        <dbReference type="Proteomes" id="UP000663838"/>
    </source>
</evidence>
<reference evidence="2" key="1">
    <citation type="submission" date="2021-02" db="EMBL/GenBank/DDBJ databases">
        <authorList>
            <person name="Nowell W R."/>
        </authorList>
    </citation>
    <scope>NUCLEOTIDE SEQUENCE</scope>
</reference>